<gene>
    <name evidence="2" type="ORF">DWX94_06555</name>
</gene>
<comment type="caution">
    <text evidence="2">The sequence shown here is derived from an EMBL/GenBank/DDBJ whole genome shotgun (WGS) entry which is preliminary data.</text>
</comment>
<reference evidence="2 3" key="1">
    <citation type="submission" date="2018-08" db="EMBL/GenBank/DDBJ databases">
        <title>A genome reference for cultivated species of the human gut microbiota.</title>
        <authorList>
            <person name="Zou Y."/>
            <person name="Xue W."/>
            <person name="Luo G."/>
        </authorList>
    </citation>
    <scope>NUCLEOTIDE SEQUENCE [LARGE SCALE GENOMIC DNA]</scope>
    <source>
        <strain evidence="2 3">AF22-21</strain>
    </source>
</reference>
<feature type="transmembrane region" description="Helical" evidence="1">
    <location>
        <begin position="42"/>
        <end position="69"/>
    </location>
</feature>
<feature type="transmembrane region" description="Helical" evidence="1">
    <location>
        <begin position="148"/>
        <end position="174"/>
    </location>
</feature>
<feature type="transmembrane region" description="Helical" evidence="1">
    <location>
        <begin position="90"/>
        <end position="115"/>
    </location>
</feature>
<organism evidence="2 3">
    <name type="scientific">Coprococcus eutactus</name>
    <dbReference type="NCBI Taxonomy" id="33043"/>
    <lineage>
        <taxon>Bacteria</taxon>
        <taxon>Bacillati</taxon>
        <taxon>Bacillota</taxon>
        <taxon>Clostridia</taxon>
        <taxon>Lachnospirales</taxon>
        <taxon>Lachnospiraceae</taxon>
        <taxon>Coprococcus</taxon>
    </lineage>
</organism>
<feature type="transmembrane region" description="Helical" evidence="1">
    <location>
        <begin position="12"/>
        <end position="36"/>
    </location>
</feature>
<evidence type="ECO:0000256" key="1">
    <source>
        <dbReference type="SAM" id="Phobius"/>
    </source>
</evidence>
<dbReference type="OrthoDB" id="2042447at2"/>
<keyword evidence="1" id="KW-0472">Membrane</keyword>
<dbReference type="AlphaFoldDB" id="A0A3R6ARY1"/>
<protein>
    <submittedName>
        <fullName evidence="2">ABC transporter permease</fullName>
    </submittedName>
</protein>
<evidence type="ECO:0000313" key="3">
    <source>
        <dbReference type="Proteomes" id="UP000283295"/>
    </source>
</evidence>
<proteinExistence type="predicted"/>
<keyword evidence="1" id="KW-0812">Transmembrane</keyword>
<accession>A0A3R6ARY1</accession>
<feature type="transmembrane region" description="Helical" evidence="1">
    <location>
        <begin position="186"/>
        <end position="207"/>
    </location>
</feature>
<feature type="transmembrane region" description="Helical" evidence="1">
    <location>
        <begin position="232"/>
        <end position="251"/>
    </location>
</feature>
<name>A0A3R6ARY1_9FIRM</name>
<dbReference type="Proteomes" id="UP000283295">
    <property type="component" value="Unassembled WGS sequence"/>
</dbReference>
<keyword evidence="1" id="KW-1133">Transmembrane helix</keyword>
<evidence type="ECO:0000313" key="2">
    <source>
        <dbReference type="EMBL" id="RGS43017.1"/>
    </source>
</evidence>
<sequence length="256" mass="27998">MLKMMKYEYRRGVFPLLVVITALAAAELLFVIGIFAEKNLLAGLGITFLVMGGWASFMFVLIYGVIIYSQDLKNKTGYMVFMTPISNYKIIGAKLLSILLTGATLVAFLGLLIVVDYNLLKSHNGGVAGVELMLDDILGTRGLSIGSVIANVVGFIVVALIQFYTMITIAYLAVSLSSTVLQNKKIKGVVSFILFVALYVLVSYIAYKLPHLGTDIQVETMLYAMYKNIPQLILYVVCMIGSYIGSATLLTKKISL</sequence>
<dbReference type="EMBL" id="QRVK01000012">
    <property type="protein sequence ID" value="RGS43017.1"/>
    <property type="molecule type" value="Genomic_DNA"/>
</dbReference>